<dbReference type="EMBL" id="JAVFKD010000012">
    <property type="protein sequence ID" value="KAK5992482.1"/>
    <property type="molecule type" value="Genomic_DNA"/>
</dbReference>
<dbReference type="Proteomes" id="UP001338125">
    <property type="component" value="Unassembled WGS sequence"/>
</dbReference>
<keyword evidence="2" id="KW-0472">Membrane</keyword>
<keyword evidence="4" id="KW-1185">Reference proteome</keyword>
<comment type="caution">
    <text evidence="3">The sequence shown here is derived from an EMBL/GenBank/DDBJ whole genome shotgun (WGS) entry which is preliminary data.</text>
</comment>
<name>A0ABR0SK02_9HYPO</name>
<gene>
    <name evidence="3" type="ORF">PT974_05889</name>
</gene>
<organism evidence="3 4">
    <name type="scientific">Cladobotryum mycophilum</name>
    <dbReference type="NCBI Taxonomy" id="491253"/>
    <lineage>
        <taxon>Eukaryota</taxon>
        <taxon>Fungi</taxon>
        <taxon>Dikarya</taxon>
        <taxon>Ascomycota</taxon>
        <taxon>Pezizomycotina</taxon>
        <taxon>Sordariomycetes</taxon>
        <taxon>Hypocreomycetidae</taxon>
        <taxon>Hypocreales</taxon>
        <taxon>Hypocreaceae</taxon>
        <taxon>Cladobotryum</taxon>
    </lineage>
</organism>
<evidence type="ECO:0000256" key="1">
    <source>
        <dbReference type="SAM" id="MobiDB-lite"/>
    </source>
</evidence>
<proteinExistence type="predicted"/>
<sequence length="152" mass="16606">MPFFRLGSQRVLVSLLSKSSRQANCNWPCSVRAQFKRQLNPNLRNPLQRRCYVQAPSPVAPRSNSAAQEELKKQAKSAAGGGGSGKKYEIAETLLIYHAGTGRITFLAMLKVTTLFMGAFFSFIVVPGYIKSDKSEWETAGGMSQAVPGTMS</sequence>
<keyword evidence="2" id="KW-1133">Transmembrane helix</keyword>
<protein>
    <submittedName>
        <fullName evidence="3">Uncharacterized protein</fullName>
    </submittedName>
</protein>
<evidence type="ECO:0000256" key="2">
    <source>
        <dbReference type="SAM" id="Phobius"/>
    </source>
</evidence>
<feature type="transmembrane region" description="Helical" evidence="2">
    <location>
        <begin position="104"/>
        <end position="130"/>
    </location>
</feature>
<accession>A0ABR0SK02</accession>
<feature type="region of interest" description="Disordered" evidence="1">
    <location>
        <begin position="56"/>
        <end position="85"/>
    </location>
</feature>
<evidence type="ECO:0000313" key="4">
    <source>
        <dbReference type="Proteomes" id="UP001338125"/>
    </source>
</evidence>
<reference evidence="3 4" key="1">
    <citation type="submission" date="2024-01" db="EMBL/GenBank/DDBJ databases">
        <title>Complete genome of Cladobotryum mycophilum ATHUM6906.</title>
        <authorList>
            <person name="Christinaki A.C."/>
            <person name="Myridakis A.I."/>
            <person name="Kouvelis V.N."/>
        </authorList>
    </citation>
    <scope>NUCLEOTIDE SEQUENCE [LARGE SCALE GENOMIC DNA]</scope>
    <source>
        <strain evidence="3 4">ATHUM6906</strain>
    </source>
</reference>
<keyword evidence="2" id="KW-0812">Transmembrane</keyword>
<evidence type="ECO:0000313" key="3">
    <source>
        <dbReference type="EMBL" id="KAK5992482.1"/>
    </source>
</evidence>